<comment type="similarity">
    <text evidence="1">Belongs to the actin family.</text>
</comment>
<organism evidence="2">
    <name type="scientific">Rhizopus microsporus var. microsporus</name>
    <dbReference type="NCBI Taxonomy" id="86635"/>
    <lineage>
        <taxon>Eukaryota</taxon>
        <taxon>Fungi</taxon>
        <taxon>Fungi incertae sedis</taxon>
        <taxon>Mucoromycota</taxon>
        <taxon>Mucoromycotina</taxon>
        <taxon>Mucoromycetes</taxon>
        <taxon>Mucorales</taxon>
        <taxon>Mucorineae</taxon>
        <taxon>Rhizopodaceae</taxon>
        <taxon>Rhizopus</taxon>
    </lineage>
</organism>
<dbReference type="OrthoDB" id="74201at2759"/>
<dbReference type="SMART" id="SM00268">
    <property type="entry name" value="ACTIN"/>
    <property type="match status" value="1"/>
</dbReference>
<dbReference type="Proteomes" id="UP000242414">
    <property type="component" value="Unassembled WGS sequence"/>
</dbReference>
<dbReference type="AlphaFoldDB" id="A0A1X0QTY4"/>
<dbReference type="SUPFAM" id="SSF53067">
    <property type="entry name" value="Actin-like ATPase domain"/>
    <property type="match status" value="2"/>
</dbReference>
<accession>A0A1X0QTY4</accession>
<evidence type="ECO:0000313" key="2">
    <source>
        <dbReference type="EMBL" id="ORE03191.1"/>
    </source>
</evidence>
<dbReference type="PANTHER" id="PTHR11937">
    <property type="entry name" value="ACTIN"/>
    <property type="match status" value="1"/>
</dbReference>
<reference evidence="2" key="1">
    <citation type="journal article" date="2016" name="Proc. Natl. Acad. Sci. U.S.A.">
        <title>Lipid metabolic changes in an early divergent fungus govern the establishment of a mutualistic symbiosis with endobacteria.</title>
        <authorList>
            <person name="Lastovetsky O.A."/>
            <person name="Gaspar M.L."/>
            <person name="Mondo S.J."/>
            <person name="LaButti K.M."/>
            <person name="Sandor L."/>
            <person name="Grigoriev I.V."/>
            <person name="Henry S.A."/>
            <person name="Pawlowska T.E."/>
        </authorList>
    </citation>
    <scope>NUCLEOTIDE SEQUENCE [LARGE SCALE GENOMIC DNA]</scope>
    <source>
        <strain evidence="2">ATCC 52814</strain>
    </source>
</reference>
<proteinExistence type="inferred from homology"/>
<dbReference type="InterPro" id="IPR004000">
    <property type="entry name" value="Actin"/>
</dbReference>
<sequence>MSIALREENFVVINVGSNITTAGIGMHDTNKAPAVFVNMADFNYPIKDNRISNWKDLEDCLHTILFKEIGIKKSRNECPVLLSVPVQWTKLEHERITQIFFENFNVPGIYIAPQPLLTLFGCGAVSGIVVDIGSQITDINIVVDSNVQLQSNFMIPIGGNHFDAYFLELLKKDTHLVEQFNQHQLELDLDFAKYVRELPGICNVAIGHDLEDDKFTTQLSNAMEEMPTAATEELLDEDNPKSKGDEDAVGDIPETVDIEYKGHTFTVGPYRHQVIDPLFFPELIQVQCLSLPEAMRLAVMNCEPPEIRPKLWESIAIAGGCCLTTGLSKRLKVEVQMVLPQSENAGDTQPRIINFLRIPEYFTVLKEKENQVYSTWLGAEIVAKLVFIDAKNYVSKVDYNEFGPSVIHTKAY</sequence>
<evidence type="ECO:0000256" key="1">
    <source>
        <dbReference type="RuleBase" id="RU000487"/>
    </source>
</evidence>
<gene>
    <name evidence="2" type="ORF">BCV72DRAFT_308452</name>
</gene>
<dbReference type="VEuPathDB" id="FungiDB:BCV72DRAFT_308452"/>
<name>A0A1X0QTY4_RHIZD</name>
<protein>
    <submittedName>
        <fullName evidence="2">Actin-like ATPase domain-containing protein</fullName>
    </submittedName>
</protein>
<dbReference type="EMBL" id="KV922014">
    <property type="protein sequence ID" value="ORE03191.1"/>
    <property type="molecule type" value="Genomic_DNA"/>
</dbReference>
<dbReference type="CDD" id="cd10208">
    <property type="entry name" value="ASKHA_NBD_ScArp9-like"/>
    <property type="match status" value="1"/>
</dbReference>
<dbReference type="Pfam" id="PF00022">
    <property type="entry name" value="Actin"/>
    <property type="match status" value="1"/>
</dbReference>
<dbReference type="Gene3D" id="3.30.420.40">
    <property type="match status" value="4"/>
</dbReference>
<dbReference type="PRINTS" id="PR00190">
    <property type="entry name" value="ACTIN"/>
</dbReference>
<dbReference type="InterPro" id="IPR043129">
    <property type="entry name" value="ATPase_NBD"/>
</dbReference>